<sequence length="379" mass="41803">MKLFDVYPLMPINIVKAENCKLWDENGTEYLDFYGGHAVISVGHTHPHYVEKIKNQLDQIGFYSNSVINKLQEELAEKLGKISGYEDDALFLCNSGAEANENALKIASFTSGKKKFITFRNSFHGRTSAVVAATDDSSIVAPVNETSNFIFCEWNNAKAFEKLFKENLHDLAGVIIEGIQGIGGIQIPSQELMSKISELCTENSVFFISDEIQSGYARSGKFFAHQHFKVKPDIITTAKGMANGFPIGGVLVSPKIPAKHKMLGTTFGGNHLACAAAIAVLEIIADENLMEESFQKGAYLIQKLQEIPQIKEIRGKGLLIGIDFEIPAAHVSKKLREEHKIFVGSATNPLTMRLLPPLTISYSEIDYFIASLQSVLNLI</sequence>
<keyword evidence="7" id="KW-1185">Reference proteome</keyword>
<comment type="similarity">
    <text evidence="5">Belongs to the class-III pyridoxal-phosphate-dependent aminotransferase family.</text>
</comment>
<accession>A0A246B731</accession>
<dbReference type="PANTHER" id="PTHR11986">
    <property type="entry name" value="AMINOTRANSFERASE CLASS III"/>
    <property type="match status" value="1"/>
</dbReference>
<comment type="caution">
    <text evidence="6">The sequence shown here is derived from an EMBL/GenBank/DDBJ whole genome shotgun (WGS) entry which is preliminary data.</text>
</comment>
<dbReference type="Gene3D" id="3.90.1150.10">
    <property type="entry name" value="Aspartate Aminotransferase, domain 1"/>
    <property type="match status" value="1"/>
</dbReference>
<dbReference type="PROSITE" id="PS00600">
    <property type="entry name" value="AA_TRANSFER_CLASS_3"/>
    <property type="match status" value="1"/>
</dbReference>
<dbReference type="RefSeq" id="WP_031503774.1">
    <property type="nucleotide sequence ID" value="NZ_JASZ02000036.1"/>
</dbReference>
<evidence type="ECO:0000313" key="7">
    <source>
        <dbReference type="Proteomes" id="UP000197587"/>
    </source>
</evidence>
<proteinExistence type="inferred from homology"/>
<gene>
    <name evidence="6" type="ORF">AP75_12470</name>
</gene>
<dbReference type="InterPro" id="IPR005814">
    <property type="entry name" value="Aminotrans_3"/>
</dbReference>
<dbReference type="EMBL" id="JASZ02000036">
    <property type="protein sequence ID" value="OWK97196.1"/>
    <property type="molecule type" value="Genomic_DNA"/>
</dbReference>
<name>A0A246B731_9FLAO</name>
<evidence type="ECO:0000256" key="5">
    <source>
        <dbReference type="RuleBase" id="RU003560"/>
    </source>
</evidence>
<dbReference type="InterPro" id="IPR050103">
    <property type="entry name" value="Class-III_PLP-dep_AT"/>
</dbReference>
<protein>
    <submittedName>
        <fullName evidence="6">Aspartate aminotransferase family protein</fullName>
    </submittedName>
</protein>
<dbReference type="Gene3D" id="3.40.640.10">
    <property type="entry name" value="Type I PLP-dependent aspartate aminotransferase-like (Major domain)"/>
    <property type="match status" value="1"/>
</dbReference>
<keyword evidence="3 6" id="KW-0808">Transferase</keyword>
<evidence type="ECO:0000256" key="2">
    <source>
        <dbReference type="ARBA" id="ARBA00022576"/>
    </source>
</evidence>
<dbReference type="GO" id="GO:0042802">
    <property type="term" value="F:identical protein binding"/>
    <property type="evidence" value="ECO:0007669"/>
    <property type="project" value="TreeGrafter"/>
</dbReference>
<dbReference type="SUPFAM" id="SSF53383">
    <property type="entry name" value="PLP-dependent transferases"/>
    <property type="match status" value="1"/>
</dbReference>
<dbReference type="Pfam" id="PF00202">
    <property type="entry name" value="Aminotran_3"/>
    <property type="match status" value="1"/>
</dbReference>
<evidence type="ECO:0000256" key="3">
    <source>
        <dbReference type="ARBA" id="ARBA00022679"/>
    </source>
</evidence>
<dbReference type="AlphaFoldDB" id="A0A246B731"/>
<dbReference type="InterPro" id="IPR015421">
    <property type="entry name" value="PyrdxlP-dep_Trfase_major"/>
</dbReference>
<keyword evidence="4 5" id="KW-0663">Pyridoxal phosphate</keyword>
<organism evidence="6 7">
    <name type="scientific">Kaistella haifensis DSM 19056</name>
    <dbReference type="NCBI Taxonomy" id="1450526"/>
    <lineage>
        <taxon>Bacteria</taxon>
        <taxon>Pseudomonadati</taxon>
        <taxon>Bacteroidota</taxon>
        <taxon>Flavobacteriia</taxon>
        <taxon>Flavobacteriales</taxon>
        <taxon>Weeksellaceae</taxon>
        <taxon>Chryseobacterium group</taxon>
        <taxon>Kaistella</taxon>
    </lineage>
</organism>
<dbReference type="FunFam" id="3.40.640.10:FF:000004">
    <property type="entry name" value="Acetylornithine aminotransferase"/>
    <property type="match status" value="1"/>
</dbReference>
<dbReference type="GO" id="GO:0008483">
    <property type="term" value="F:transaminase activity"/>
    <property type="evidence" value="ECO:0007669"/>
    <property type="project" value="UniProtKB-KW"/>
</dbReference>
<evidence type="ECO:0000313" key="6">
    <source>
        <dbReference type="EMBL" id="OWK97196.1"/>
    </source>
</evidence>
<dbReference type="InterPro" id="IPR015424">
    <property type="entry name" value="PyrdxlP-dep_Trfase"/>
</dbReference>
<dbReference type="Proteomes" id="UP000197587">
    <property type="component" value="Unassembled WGS sequence"/>
</dbReference>
<comment type="cofactor">
    <cofactor evidence="1">
        <name>pyridoxal 5'-phosphate</name>
        <dbReference type="ChEBI" id="CHEBI:597326"/>
    </cofactor>
</comment>
<dbReference type="PIRSF" id="PIRSF000521">
    <property type="entry name" value="Transaminase_4ab_Lys_Orn"/>
    <property type="match status" value="1"/>
</dbReference>
<evidence type="ECO:0000256" key="4">
    <source>
        <dbReference type="ARBA" id="ARBA00022898"/>
    </source>
</evidence>
<keyword evidence="2 6" id="KW-0032">Aminotransferase</keyword>
<dbReference type="InterPro" id="IPR049704">
    <property type="entry name" value="Aminotrans_3_PPA_site"/>
</dbReference>
<reference evidence="6 7" key="2">
    <citation type="submission" date="2017-05" db="EMBL/GenBank/DDBJ databases">
        <title>Genome of Chryseobacterium haifense.</title>
        <authorList>
            <person name="Newman J.D."/>
        </authorList>
    </citation>
    <scope>NUCLEOTIDE SEQUENCE [LARGE SCALE GENOMIC DNA]</scope>
    <source>
        <strain evidence="6 7">DSM 19056</strain>
    </source>
</reference>
<dbReference type="GO" id="GO:0030170">
    <property type="term" value="F:pyridoxal phosphate binding"/>
    <property type="evidence" value="ECO:0007669"/>
    <property type="project" value="InterPro"/>
</dbReference>
<evidence type="ECO:0000256" key="1">
    <source>
        <dbReference type="ARBA" id="ARBA00001933"/>
    </source>
</evidence>
<reference evidence="6 7" key="1">
    <citation type="submission" date="2014-01" db="EMBL/GenBank/DDBJ databases">
        <authorList>
            <consortium name="Genome Consortium for Active Teaching"/>
            <person name="Sontag T.C."/>
            <person name="Newman J.D."/>
        </authorList>
    </citation>
    <scope>NUCLEOTIDE SEQUENCE [LARGE SCALE GENOMIC DNA]</scope>
    <source>
        <strain evidence="6 7">DSM 19056</strain>
    </source>
</reference>
<dbReference type="CDD" id="cd00610">
    <property type="entry name" value="OAT_like"/>
    <property type="match status" value="1"/>
</dbReference>
<dbReference type="InterPro" id="IPR015422">
    <property type="entry name" value="PyrdxlP-dep_Trfase_small"/>
</dbReference>
<dbReference type="PANTHER" id="PTHR11986:SF79">
    <property type="entry name" value="ACETYLORNITHINE AMINOTRANSFERASE, MITOCHONDRIAL"/>
    <property type="match status" value="1"/>
</dbReference>